<accession>A0ABS6IK71</accession>
<comment type="caution">
    <text evidence="2">The sequence shown here is derived from an EMBL/GenBank/DDBJ whole genome shotgun (WGS) entry which is preliminary data.</text>
</comment>
<protein>
    <submittedName>
        <fullName evidence="2">Tripartite tricarboxylate transporter substrate binding protein</fullName>
    </submittedName>
</protein>
<dbReference type="PANTHER" id="PTHR42928:SF5">
    <property type="entry name" value="BLR1237 PROTEIN"/>
    <property type="match status" value="1"/>
</dbReference>
<dbReference type="CDD" id="cd13578">
    <property type="entry name" value="PBP2_Bug27"/>
    <property type="match status" value="1"/>
</dbReference>
<evidence type="ECO:0000256" key="1">
    <source>
        <dbReference type="ARBA" id="ARBA00006987"/>
    </source>
</evidence>
<gene>
    <name evidence="2" type="ORF">KQ910_10230</name>
</gene>
<keyword evidence="3" id="KW-1185">Reference proteome</keyword>
<evidence type="ECO:0000313" key="2">
    <source>
        <dbReference type="EMBL" id="MBU8874142.1"/>
    </source>
</evidence>
<name>A0ABS6IK71_9HYPH</name>
<reference evidence="2 3" key="1">
    <citation type="submission" date="2021-06" db="EMBL/GenBank/DDBJ databases">
        <authorList>
            <person name="Lee D.H."/>
        </authorList>
    </citation>
    <scope>NUCLEOTIDE SEQUENCE [LARGE SCALE GENOMIC DNA]</scope>
    <source>
        <strain evidence="2 3">MMS21-HV4-11</strain>
    </source>
</reference>
<comment type="similarity">
    <text evidence="1">Belongs to the UPF0065 (bug) family.</text>
</comment>
<dbReference type="RefSeq" id="WP_216959157.1">
    <property type="nucleotide sequence ID" value="NZ_JAHOPB010000001.1"/>
</dbReference>
<dbReference type="PIRSF" id="PIRSF017082">
    <property type="entry name" value="YflP"/>
    <property type="match status" value="1"/>
</dbReference>
<proteinExistence type="inferred from homology"/>
<sequence length="333" mass="35438">MTNKTVGRRSLIAGAVAVPLAAPMLARHGWAQSTYPNKQVRVVVPFAPGGTTDLLGRIASAHLQEVWGQTFVVDNKSGAGGNVGAEIVAKSPADGYTLLLGTVGTAVTNQFLYKNMPYDSVKSFAPVALFGEVANVLAVHPDMPVKTAKEYVEYCKKQGPNKVSFGSPAIGGTGHLAMEYFQSLAGFKVEHVVYRGSSLVLKDLLAGHIPSTMDNLPPYLPHIQSGTLRALGVSSGKRWFALPDTPTIAEQGFAGFDAAPWWYVAAPAGTPPEIVKKLSDELVKASKQPDVIKKIRDAGAAELGGSSEDLSKHMTAEYAKWKKVVEAAKLEPQ</sequence>
<dbReference type="PANTHER" id="PTHR42928">
    <property type="entry name" value="TRICARBOXYLATE-BINDING PROTEIN"/>
    <property type="match status" value="1"/>
</dbReference>
<dbReference type="EMBL" id="JAHOPB010000001">
    <property type="protein sequence ID" value="MBU8874142.1"/>
    <property type="molecule type" value="Genomic_DNA"/>
</dbReference>
<dbReference type="InterPro" id="IPR005064">
    <property type="entry name" value="BUG"/>
</dbReference>
<dbReference type="Proteomes" id="UP000727907">
    <property type="component" value="Unassembled WGS sequence"/>
</dbReference>
<organism evidence="2 3">
    <name type="scientific">Reyranella humidisoli</name>
    <dbReference type="NCBI Taxonomy" id="2849149"/>
    <lineage>
        <taxon>Bacteria</taxon>
        <taxon>Pseudomonadati</taxon>
        <taxon>Pseudomonadota</taxon>
        <taxon>Alphaproteobacteria</taxon>
        <taxon>Hyphomicrobiales</taxon>
        <taxon>Reyranellaceae</taxon>
        <taxon>Reyranella</taxon>
    </lineage>
</organism>
<dbReference type="Pfam" id="PF03401">
    <property type="entry name" value="TctC"/>
    <property type="match status" value="1"/>
</dbReference>
<evidence type="ECO:0000313" key="3">
    <source>
        <dbReference type="Proteomes" id="UP000727907"/>
    </source>
</evidence>